<keyword evidence="3" id="KW-1185">Reference proteome</keyword>
<dbReference type="EMBL" id="JACHJS010000001">
    <property type="protein sequence ID" value="MBB4964915.1"/>
    <property type="molecule type" value="Genomic_DNA"/>
</dbReference>
<feature type="transmembrane region" description="Helical" evidence="1">
    <location>
        <begin position="86"/>
        <end position="108"/>
    </location>
</feature>
<dbReference type="Proteomes" id="UP000542674">
    <property type="component" value="Unassembled WGS sequence"/>
</dbReference>
<proteinExistence type="predicted"/>
<feature type="transmembrane region" description="Helical" evidence="1">
    <location>
        <begin position="18"/>
        <end position="35"/>
    </location>
</feature>
<dbReference type="RefSeq" id="WP_184668211.1">
    <property type="nucleotide sequence ID" value="NZ_BAABAI010000039.1"/>
</dbReference>
<feature type="transmembrane region" description="Helical" evidence="1">
    <location>
        <begin position="41"/>
        <end position="65"/>
    </location>
</feature>
<comment type="caution">
    <text evidence="2">The sequence shown here is derived from an EMBL/GenBank/DDBJ whole genome shotgun (WGS) entry which is preliminary data.</text>
</comment>
<feature type="transmembrane region" description="Helical" evidence="1">
    <location>
        <begin position="120"/>
        <end position="140"/>
    </location>
</feature>
<keyword evidence="1" id="KW-0812">Transmembrane</keyword>
<keyword evidence="1" id="KW-1133">Transmembrane helix</keyword>
<evidence type="ECO:0000256" key="1">
    <source>
        <dbReference type="SAM" id="Phobius"/>
    </source>
</evidence>
<evidence type="ECO:0008006" key="4">
    <source>
        <dbReference type="Google" id="ProtNLM"/>
    </source>
</evidence>
<protein>
    <recommendedName>
        <fullName evidence="4">ABC-2 type transport system permease protein</fullName>
    </recommendedName>
</protein>
<sequence>MTALVRYLLADVLRAQRFLAPSLLFGAVLGMLYSSDAGPPLPAYAGACALIYPVAVWLTVVIATAEDPVRRSVTAATAGWARTQAAVTLLSAAGATALAVLATVVPVLTQSRPYPVDVVGLGFAGLLVCGLTGVGVGVVCSRPVIVPPGWSVLAASGLVALAFVVGRVPPFGAVLGVLADGDATSRVAVSAACALIFVTAATVLATHLAPRR</sequence>
<name>A0A7W7T1P1_9PSEU</name>
<dbReference type="AlphaFoldDB" id="A0A7W7T1P1"/>
<evidence type="ECO:0000313" key="2">
    <source>
        <dbReference type="EMBL" id="MBB4964915.1"/>
    </source>
</evidence>
<gene>
    <name evidence="2" type="ORF">F4559_002274</name>
</gene>
<organism evidence="2 3">
    <name type="scientific">Saccharothrix violaceirubra</name>
    <dbReference type="NCBI Taxonomy" id="413306"/>
    <lineage>
        <taxon>Bacteria</taxon>
        <taxon>Bacillati</taxon>
        <taxon>Actinomycetota</taxon>
        <taxon>Actinomycetes</taxon>
        <taxon>Pseudonocardiales</taxon>
        <taxon>Pseudonocardiaceae</taxon>
        <taxon>Saccharothrix</taxon>
    </lineage>
</organism>
<reference evidence="2 3" key="1">
    <citation type="submission" date="2020-08" db="EMBL/GenBank/DDBJ databases">
        <title>Sequencing the genomes of 1000 actinobacteria strains.</title>
        <authorList>
            <person name="Klenk H.-P."/>
        </authorList>
    </citation>
    <scope>NUCLEOTIDE SEQUENCE [LARGE SCALE GENOMIC DNA]</scope>
    <source>
        <strain evidence="2 3">DSM 45084</strain>
    </source>
</reference>
<feature type="transmembrane region" description="Helical" evidence="1">
    <location>
        <begin position="152"/>
        <end position="175"/>
    </location>
</feature>
<feature type="transmembrane region" description="Helical" evidence="1">
    <location>
        <begin position="187"/>
        <end position="209"/>
    </location>
</feature>
<accession>A0A7W7T1P1</accession>
<keyword evidence="1" id="KW-0472">Membrane</keyword>
<evidence type="ECO:0000313" key="3">
    <source>
        <dbReference type="Proteomes" id="UP000542674"/>
    </source>
</evidence>